<evidence type="ECO:0000256" key="1">
    <source>
        <dbReference type="SAM" id="MobiDB-lite"/>
    </source>
</evidence>
<evidence type="ECO:0000313" key="4">
    <source>
        <dbReference type="Proteomes" id="UP000634672"/>
    </source>
</evidence>
<name>A0ABR7H0R2_9FIRM</name>
<feature type="compositionally biased region" description="Low complexity" evidence="1">
    <location>
        <begin position="81"/>
        <end position="101"/>
    </location>
</feature>
<keyword evidence="4" id="KW-1185">Reference proteome</keyword>
<evidence type="ECO:0000256" key="2">
    <source>
        <dbReference type="SAM" id="Phobius"/>
    </source>
</evidence>
<keyword evidence="2" id="KW-0812">Transmembrane</keyword>
<feature type="compositionally biased region" description="Polar residues" evidence="1">
    <location>
        <begin position="122"/>
        <end position="143"/>
    </location>
</feature>
<protein>
    <recommendedName>
        <fullName evidence="5">Zinc ribbon domain-containing protein</fullName>
    </recommendedName>
</protein>
<comment type="caution">
    <text evidence="3">The sequence shown here is derived from an EMBL/GenBank/DDBJ whole genome shotgun (WGS) entry which is preliminary data.</text>
</comment>
<keyword evidence="2" id="KW-1133">Transmembrane helix</keyword>
<gene>
    <name evidence="3" type="ORF">H8S75_02380</name>
</gene>
<dbReference type="Proteomes" id="UP000634672">
    <property type="component" value="Unassembled WGS sequence"/>
</dbReference>
<reference evidence="3 4" key="1">
    <citation type="submission" date="2020-08" db="EMBL/GenBank/DDBJ databases">
        <title>Genome public.</title>
        <authorList>
            <person name="Liu C."/>
            <person name="Sun Q."/>
        </authorList>
    </citation>
    <scope>NUCLEOTIDE SEQUENCE [LARGE SCALE GENOMIC DNA]</scope>
    <source>
        <strain evidence="3 4">NSJ-66</strain>
    </source>
</reference>
<dbReference type="EMBL" id="JACOPB010000001">
    <property type="protein sequence ID" value="MBC5706799.1"/>
    <property type="molecule type" value="Genomic_DNA"/>
</dbReference>
<dbReference type="RefSeq" id="WP_187019037.1">
    <property type="nucleotide sequence ID" value="NZ_JACOPB010000001.1"/>
</dbReference>
<evidence type="ECO:0008006" key="5">
    <source>
        <dbReference type="Google" id="ProtNLM"/>
    </source>
</evidence>
<proteinExistence type="predicted"/>
<organism evidence="3 4">
    <name type="scientific">Hungatella hominis</name>
    <dbReference type="NCBI Taxonomy" id="2763050"/>
    <lineage>
        <taxon>Bacteria</taxon>
        <taxon>Bacillati</taxon>
        <taxon>Bacillota</taxon>
        <taxon>Clostridia</taxon>
        <taxon>Lachnospirales</taxon>
        <taxon>Lachnospiraceae</taxon>
        <taxon>Hungatella</taxon>
    </lineage>
</organism>
<accession>A0ABR7H0R2</accession>
<sequence>MMKKMCPVCDLPVNAGNYCPRCRRVIRNPYTQNVDYYLNERHPEYETECGFHNPYLEADHHEESGNPARTAYGSSAGRPVQGRPAQGRPVQGGPVQGGTAPNKPVQRPFSGAAASGGGRTPGTASKQGQTRTSEQAGTGSISGSYGKPAEGSGAYRTATGGYGAGSRPTGTGSMKPEGKKSNAGKTVLIMAAVGLVTIAMVAFTNLEGYLSDYLKGAAETTEAYNYDYESDFTELDDEDVIEAGEPCMAYYHFPADGVYVSEQLLAAVESSDFGYKLDSDELYTDNYLYYDTSYFESIRSLYLEDNLSETRDDEYTDQYIDVNYDTATNELHEYISRLYSNEASLAFLERFLTATEESSGIAAEDRKSDEIMEEARDIVKQEQSSYIYEGLFVIEIYRYEGDEALYVYASYNDPELGSEL</sequence>
<feature type="region of interest" description="Disordered" evidence="1">
    <location>
        <begin position="57"/>
        <end position="180"/>
    </location>
</feature>
<feature type="transmembrane region" description="Helical" evidence="2">
    <location>
        <begin position="183"/>
        <end position="203"/>
    </location>
</feature>
<evidence type="ECO:0000313" key="3">
    <source>
        <dbReference type="EMBL" id="MBC5706799.1"/>
    </source>
</evidence>
<keyword evidence="2" id="KW-0472">Membrane</keyword>